<proteinExistence type="predicted"/>
<name>A0A9N9TY91_PHYSR</name>
<dbReference type="Proteomes" id="UP001153712">
    <property type="component" value="Chromosome 6"/>
</dbReference>
<keyword evidence="2" id="KW-1185">Reference proteome</keyword>
<dbReference type="EMBL" id="OU900099">
    <property type="protein sequence ID" value="CAG9862867.1"/>
    <property type="molecule type" value="Genomic_DNA"/>
</dbReference>
<dbReference type="AlphaFoldDB" id="A0A9N9TY91"/>
<organism evidence="1 2">
    <name type="scientific">Phyllotreta striolata</name>
    <name type="common">Striped flea beetle</name>
    <name type="synonym">Crioceris striolata</name>
    <dbReference type="NCBI Taxonomy" id="444603"/>
    <lineage>
        <taxon>Eukaryota</taxon>
        <taxon>Metazoa</taxon>
        <taxon>Ecdysozoa</taxon>
        <taxon>Arthropoda</taxon>
        <taxon>Hexapoda</taxon>
        <taxon>Insecta</taxon>
        <taxon>Pterygota</taxon>
        <taxon>Neoptera</taxon>
        <taxon>Endopterygota</taxon>
        <taxon>Coleoptera</taxon>
        <taxon>Polyphaga</taxon>
        <taxon>Cucujiformia</taxon>
        <taxon>Chrysomeloidea</taxon>
        <taxon>Chrysomelidae</taxon>
        <taxon>Galerucinae</taxon>
        <taxon>Alticini</taxon>
        <taxon>Phyllotreta</taxon>
    </lineage>
</organism>
<gene>
    <name evidence="1" type="ORF">PHYEVI_LOCUS9171</name>
</gene>
<evidence type="ECO:0000313" key="1">
    <source>
        <dbReference type="EMBL" id="CAG9862867.1"/>
    </source>
</evidence>
<protein>
    <submittedName>
        <fullName evidence="1">Uncharacterized protein</fullName>
    </submittedName>
</protein>
<dbReference type="OrthoDB" id="6781899at2759"/>
<sequence>MHTSGETECLLVDLTTKTEEIVDDRNRNNKQNSYEYLIMDPSSIFYTPPNSKLLLLKKNNKFYKIVLPHNVIPSSDFQQGSVIINIPEAGPLVIKLDPNAKKQTPVESDVMEPFSLDFDSINTTNKEERTAKECNKLVKQRMPLGKQSKDSTKVSRSANRDVSFHGFSERDCVNSIARFLELRVILKNQQLLIKSALAKKQQIVKRNEPILKEIINQNSSNNCKQIRQSISANNKNLIPTIPITKCDSRFNKHLIKHCKVTINRSKDLDDRLKKMSKLLKNGQNGKRKST</sequence>
<reference evidence="1" key="1">
    <citation type="submission" date="2022-01" db="EMBL/GenBank/DDBJ databases">
        <authorList>
            <person name="King R."/>
        </authorList>
    </citation>
    <scope>NUCLEOTIDE SEQUENCE</scope>
</reference>
<evidence type="ECO:0000313" key="2">
    <source>
        <dbReference type="Proteomes" id="UP001153712"/>
    </source>
</evidence>
<accession>A0A9N9TY91</accession>